<evidence type="ECO:0000313" key="2">
    <source>
        <dbReference type="EMBL" id="PON37786.1"/>
    </source>
</evidence>
<feature type="region of interest" description="Disordered" evidence="1">
    <location>
        <begin position="44"/>
        <end position="99"/>
    </location>
</feature>
<reference evidence="3" key="1">
    <citation type="submission" date="2016-06" db="EMBL/GenBank/DDBJ databases">
        <title>Parallel loss of symbiosis genes in relatives of nitrogen-fixing non-legume Parasponia.</title>
        <authorList>
            <person name="Van Velzen R."/>
            <person name="Holmer R."/>
            <person name="Bu F."/>
            <person name="Rutten L."/>
            <person name="Van Zeijl A."/>
            <person name="Liu W."/>
            <person name="Santuari L."/>
            <person name="Cao Q."/>
            <person name="Sharma T."/>
            <person name="Shen D."/>
            <person name="Roswanjaya Y."/>
            <person name="Wardhani T."/>
            <person name="Kalhor M.S."/>
            <person name="Jansen J."/>
            <person name="Van den Hoogen J."/>
            <person name="Gungor B."/>
            <person name="Hartog M."/>
            <person name="Hontelez J."/>
            <person name="Verver J."/>
            <person name="Yang W.-C."/>
            <person name="Schijlen E."/>
            <person name="Repin R."/>
            <person name="Schilthuizen M."/>
            <person name="Schranz E."/>
            <person name="Heidstra R."/>
            <person name="Miyata K."/>
            <person name="Fedorova E."/>
            <person name="Kohlen W."/>
            <person name="Bisseling T."/>
            <person name="Smit S."/>
            <person name="Geurts R."/>
        </authorList>
    </citation>
    <scope>NUCLEOTIDE SEQUENCE [LARGE SCALE GENOMIC DNA]</scope>
    <source>
        <strain evidence="3">cv. WU1-14</strain>
    </source>
</reference>
<evidence type="ECO:0000313" key="3">
    <source>
        <dbReference type="Proteomes" id="UP000237105"/>
    </source>
</evidence>
<keyword evidence="3" id="KW-1185">Reference proteome</keyword>
<name>A0A2P5AMJ6_PARAD</name>
<dbReference type="Proteomes" id="UP000237105">
    <property type="component" value="Unassembled WGS sequence"/>
</dbReference>
<protein>
    <submittedName>
        <fullName evidence="2">Uncharacterized protein</fullName>
    </submittedName>
</protein>
<proteinExistence type="predicted"/>
<dbReference type="AlphaFoldDB" id="A0A2P5AMJ6"/>
<gene>
    <name evidence="2" type="ORF">PanWU01x14_317440</name>
</gene>
<dbReference type="EMBL" id="JXTB01000517">
    <property type="protein sequence ID" value="PON37786.1"/>
    <property type="molecule type" value="Genomic_DNA"/>
</dbReference>
<accession>A0A2P5AMJ6</accession>
<sequence>MSAYHHPRWLPVVLRDARKRWNMAPSRHSRNHKPRETIQALLSGYPDPNQAPMVDTYSKTPLVGKKSAHSKVDLPKQVNSSSNSPFGPPNDPKYYHKPQ</sequence>
<evidence type="ECO:0000256" key="1">
    <source>
        <dbReference type="SAM" id="MobiDB-lite"/>
    </source>
</evidence>
<organism evidence="2 3">
    <name type="scientific">Parasponia andersonii</name>
    <name type="common">Sponia andersonii</name>
    <dbReference type="NCBI Taxonomy" id="3476"/>
    <lineage>
        <taxon>Eukaryota</taxon>
        <taxon>Viridiplantae</taxon>
        <taxon>Streptophyta</taxon>
        <taxon>Embryophyta</taxon>
        <taxon>Tracheophyta</taxon>
        <taxon>Spermatophyta</taxon>
        <taxon>Magnoliopsida</taxon>
        <taxon>eudicotyledons</taxon>
        <taxon>Gunneridae</taxon>
        <taxon>Pentapetalae</taxon>
        <taxon>rosids</taxon>
        <taxon>fabids</taxon>
        <taxon>Rosales</taxon>
        <taxon>Cannabaceae</taxon>
        <taxon>Parasponia</taxon>
    </lineage>
</organism>
<comment type="caution">
    <text evidence="2">The sequence shown here is derived from an EMBL/GenBank/DDBJ whole genome shotgun (WGS) entry which is preliminary data.</text>
</comment>